<gene>
    <name evidence="2" type="ORF">FYC77_07095</name>
</gene>
<name>A0A5D5AUP0_9EURY</name>
<keyword evidence="1" id="KW-1133">Transmembrane helix</keyword>
<keyword evidence="1" id="KW-0812">Transmembrane</keyword>
<evidence type="ECO:0000256" key="1">
    <source>
        <dbReference type="SAM" id="Phobius"/>
    </source>
</evidence>
<sequence length="69" mass="7392">MDGARHRSPDRILLAIVLAVVVLVPLAISQLEVRPDRITVGTVVVSILLVSGSIALPALILSRWQAADR</sequence>
<dbReference type="Proteomes" id="UP000324104">
    <property type="component" value="Unassembled WGS sequence"/>
</dbReference>
<dbReference type="RefSeq" id="WP_149080806.1">
    <property type="nucleotide sequence ID" value="NZ_VTAW01000006.1"/>
</dbReference>
<dbReference type="AlphaFoldDB" id="A0A5D5AUP0"/>
<organism evidence="2 3">
    <name type="scientific">Natrialba swarupiae</name>
    <dbReference type="NCBI Taxonomy" id="2448032"/>
    <lineage>
        <taxon>Archaea</taxon>
        <taxon>Methanobacteriati</taxon>
        <taxon>Methanobacteriota</taxon>
        <taxon>Stenosarchaea group</taxon>
        <taxon>Halobacteria</taxon>
        <taxon>Halobacteriales</taxon>
        <taxon>Natrialbaceae</taxon>
        <taxon>Natrialba</taxon>
    </lineage>
</organism>
<accession>A0A5D5AUP0</accession>
<feature type="transmembrane region" description="Helical" evidence="1">
    <location>
        <begin position="37"/>
        <end position="61"/>
    </location>
</feature>
<evidence type="ECO:0000313" key="2">
    <source>
        <dbReference type="EMBL" id="TYT62791.1"/>
    </source>
</evidence>
<keyword evidence="3" id="KW-1185">Reference proteome</keyword>
<protein>
    <submittedName>
        <fullName evidence="2">Uncharacterized protein</fullName>
    </submittedName>
</protein>
<reference evidence="2 3" key="1">
    <citation type="submission" date="2019-08" db="EMBL/GenBank/DDBJ databases">
        <title>Archaea genome.</title>
        <authorList>
            <person name="Kajale S."/>
            <person name="Shouche Y."/>
            <person name="Deshpande N."/>
            <person name="Sharma A."/>
        </authorList>
    </citation>
    <scope>NUCLEOTIDE SEQUENCE [LARGE SCALE GENOMIC DNA]</scope>
    <source>
        <strain evidence="2 3">ESP3B_9</strain>
    </source>
</reference>
<comment type="caution">
    <text evidence="2">The sequence shown here is derived from an EMBL/GenBank/DDBJ whole genome shotgun (WGS) entry which is preliminary data.</text>
</comment>
<keyword evidence="1" id="KW-0472">Membrane</keyword>
<proteinExistence type="predicted"/>
<feature type="transmembrane region" description="Helical" evidence="1">
    <location>
        <begin position="12"/>
        <end position="31"/>
    </location>
</feature>
<evidence type="ECO:0000313" key="3">
    <source>
        <dbReference type="Proteomes" id="UP000324104"/>
    </source>
</evidence>
<dbReference type="EMBL" id="VTAW01000006">
    <property type="protein sequence ID" value="TYT62791.1"/>
    <property type="molecule type" value="Genomic_DNA"/>
</dbReference>